<gene>
    <name evidence="2" type="ORF">KUTeg_018582</name>
</gene>
<dbReference type="Proteomes" id="UP001217089">
    <property type="component" value="Unassembled WGS sequence"/>
</dbReference>
<dbReference type="InterPro" id="IPR006202">
    <property type="entry name" value="Neur_chan_lig-bd"/>
</dbReference>
<evidence type="ECO:0000313" key="2">
    <source>
        <dbReference type="EMBL" id="KAJ8304999.1"/>
    </source>
</evidence>
<dbReference type="SUPFAM" id="SSF63712">
    <property type="entry name" value="Nicotinic receptor ligand binding domain-like"/>
    <property type="match status" value="1"/>
</dbReference>
<name>A0ABQ9EI55_TEGGR</name>
<dbReference type="InterPro" id="IPR036734">
    <property type="entry name" value="Neur_chan_lig-bd_sf"/>
</dbReference>
<dbReference type="Pfam" id="PF02931">
    <property type="entry name" value="Neur_chan_LBD"/>
    <property type="match status" value="1"/>
</dbReference>
<organism evidence="2 3">
    <name type="scientific">Tegillarca granosa</name>
    <name type="common">Malaysian cockle</name>
    <name type="synonym">Anadara granosa</name>
    <dbReference type="NCBI Taxonomy" id="220873"/>
    <lineage>
        <taxon>Eukaryota</taxon>
        <taxon>Metazoa</taxon>
        <taxon>Spiralia</taxon>
        <taxon>Lophotrochozoa</taxon>
        <taxon>Mollusca</taxon>
        <taxon>Bivalvia</taxon>
        <taxon>Autobranchia</taxon>
        <taxon>Pteriomorphia</taxon>
        <taxon>Arcoida</taxon>
        <taxon>Arcoidea</taxon>
        <taxon>Arcidae</taxon>
        <taxon>Tegillarca</taxon>
    </lineage>
</organism>
<evidence type="ECO:0000259" key="1">
    <source>
        <dbReference type="Pfam" id="PF02931"/>
    </source>
</evidence>
<keyword evidence="3" id="KW-1185">Reference proteome</keyword>
<proteinExistence type="predicted"/>
<accession>A0ABQ9EI55</accession>
<protein>
    <recommendedName>
        <fullName evidence="1">Neurotransmitter-gated ion-channel ligand-binding domain-containing protein</fullName>
    </recommendedName>
</protein>
<dbReference type="EMBL" id="JARBDR010000903">
    <property type="protein sequence ID" value="KAJ8304999.1"/>
    <property type="molecule type" value="Genomic_DNA"/>
</dbReference>
<feature type="domain" description="Neurotransmitter-gated ion-channel ligand-binding" evidence="1">
    <location>
        <begin position="6"/>
        <end position="58"/>
    </location>
</feature>
<reference evidence="2 3" key="1">
    <citation type="submission" date="2022-12" db="EMBL/GenBank/DDBJ databases">
        <title>Chromosome-level genome of Tegillarca granosa.</title>
        <authorList>
            <person name="Kim J."/>
        </authorList>
    </citation>
    <scope>NUCLEOTIDE SEQUENCE [LARGE SCALE GENOMIC DNA]</scope>
    <source>
        <strain evidence="2">Teg-2019</strain>
        <tissue evidence="2">Adductor muscle</tissue>
    </source>
</reference>
<comment type="caution">
    <text evidence="2">The sequence shown here is derived from an EMBL/GenBank/DDBJ whole genome shotgun (WGS) entry which is preliminary data.</text>
</comment>
<dbReference type="Gene3D" id="2.70.170.10">
    <property type="entry name" value="Neurotransmitter-gated ion-channel ligand-binding domain"/>
    <property type="match status" value="1"/>
</dbReference>
<evidence type="ECO:0000313" key="3">
    <source>
        <dbReference type="Proteomes" id="UP001217089"/>
    </source>
</evidence>
<sequence>MYCCMFLKEWYDLKLRWKVSDYGGVDRIYVPSTLIWLPDIVLYNKLWGQIILSVYHSKSTIAVPYTIKRPQNARTLCHA</sequence>